<dbReference type="FunFam" id="2.60.40.10:FF:000005">
    <property type="entry name" value="Neuronal cell adhesion molecule"/>
    <property type="match status" value="1"/>
</dbReference>
<evidence type="ECO:0000256" key="8">
    <source>
        <dbReference type="ARBA" id="ARBA00022989"/>
    </source>
</evidence>
<dbReference type="CDD" id="cd20956">
    <property type="entry name" value="IgI_4_Dscam"/>
    <property type="match status" value="1"/>
</dbReference>
<keyword evidence="11" id="KW-0325">Glycoprotein</keyword>
<evidence type="ECO:0000256" key="3">
    <source>
        <dbReference type="ARBA" id="ARBA00022475"/>
    </source>
</evidence>
<dbReference type="InterPro" id="IPR003599">
    <property type="entry name" value="Ig_sub"/>
</dbReference>
<keyword evidence="12" id="KW-0393">Immunoglobulin domain</keyword>
<dbReference type="SUPFAM" id="SSF48726">
    <property type="entry name" value="Immunoglobulin"/>
    <property type="match status" value="10"/>
</dbReference>
<dbReference type="FunFam" id="2.60.40.10:FF:000032">
    <property type="entry name" value="palladin isoform X1"/>
    <property type="match status" value="1"/>
</dbReference>
<dbReference type="InterPro" id="IPR003961">
    <property type="entry name" value="FN3_dom"/>
</dbReference>
<gene>
    <name evidence="15" type="ORF">J437_LFUL018191</name>
</gene>
<evidence type="ECO:0000313" key="16">
    <source>
        <dbReference type="Proteomes" id="UP000792457"/>
    </source>
</evidence>
<keyword evidence="7" id="KW-0130">Cell adhesion</keyword>
<feature type="domain" description="Ig-like" evidence="13">
    <location>
        <begin position="764"/>
        <end position="860"/>
    </location>
</feature>
<dbReference type="PANTHER" id="PTHR10075:SF14">
    <property type="entry name" value="CELL ADHESION MOLECULE DSCAM2-RELATED"/>
    <property type="match status" value="1"/>
</dbReference>
<evidence type="ECO:0000256" key="1">
    <source>
        <dbReference type="ARBA" id="ARBA00004236"/>
    </source>
</evidence>
<dbReference type="InterPro" id="IPR036179">
    <property type="entry name" value="Ig-like_dom_sf"/>
</dbReference>
<keyword evidence="8" id="KW-1133">Transmembrane helix</keyword>
<dbReference type="CDD" id="cd20958">
    <property type="entry name" value="IgI_5_Dscam"/>
    <property type="match status" value="1"/>
</dbReference>
<dbReference type="OrthoDB" id="152385at2759"/>
<dbReference type="InterPro" id="IPR003598">
    <property type="entry name" value="Ig_sub2"/>
</dbReference>
<evidence type="ECO:0000256" key="6">
    <source>
        <dbReference type="ARBA" id="ARBA00022737"/>
    </source>
</evidence>
<evidence type="ECO:0008006" key="17">
    <source>
        <dbReference type="Google" id="ProtNLM"/>
    </source>
</evidence>
<feature type="domain" description="Ig-like" evidence="13">
    <location>
        <begin position="669"/>
        <end position="761"/>
    </location>
</feature>
<keyword evidence="4" id="KW-0812">Transmembrane</keyword>
<evidence type="ECO:0000259" key="13">
    <source>
        <dbReference type="PROSITE" id="PS50835"/>
    </source>
</evidence>
<dbReference type="GO" id="GO:0007411">
    <property type="term" value="P:axon guidance"/>
    <property type="evidence" value="ECO:0007669"/>
    <property type="project" value="TreeGrafter"/>
</dbReference>
<dbReference type="PROSITE" id="PS50835">
    <property type="entry name" value="IG_LIKE"/>
    <property type="match status" value="9"/>
</dbReference>
<name>A0A8K0KQ10_LADFU</name>
<dbReference type="EMBL" id="KZ309322">
    <property type="protein sequence ID" value="KAG8238283.1"/>
    <property type="molecule type" value="Genomic_DNA"/>
</dbReference>
<dbReference type="Gene3D" id="2.60.40.10">
    <property type="entry name" value="Immunoglobulins"/>
    <property type="match status" value="14"/>
</dbReference>
<comment type="subcellular location">
    <subcellularLocation>
        <location evidence="1">Cell membrane</location>
    </subcellularLocation>
    <subcellularLocation>
        <location evidence="2">Membrane</location>
        <topology evidence="2">Single-pass type I membrane protein</topology>
    </subcellularLocation>
</comment>
<evidence type="ECO:0000256" key="4">
    <source>
        <dbReference type="ARBA" id="ARBA00022692"/>
    </source>
</evidence>
<dbReference type="InterPro" id="IPR013098">
    <property type="entry name" value="Ig_I-set"/>
</dbReference>
<accession>A0A8K0KQ10</accession>
<keyword evidence="10" id="KW-1015">Disulfide bond</keyword>
<evidence type="ECO:0000256" key="12">
    <source>
        <dbReference type="ARBA" id="ARBA00023319"/>
    </source>
</evidence>
<dbReference type="FunFam" id="2.60.40.10:FF:000333">
    <property type="entry name" value="Down syndrome cell adhesion molecule"/>
    <property type="match status" value="1"/>
</dbReference>
<evidence type="ECO:0000256" key="11">
    <source>
        <dbReference type="ARBA" id="ARBA00023180"/>
    </source>
</evidence>
<dbReference type="PROSITE" id="PS50853">
    <property type="entry name" value="FN3"/>
    <property type="match status" value="3"/>
</dbReference>
<dbReference type="Pfam" id="PF13927">
    <property type="entry name" value="Ig_3"/>
    <property type="match status" value="3"/>
</dbReference>
<dbReference type="GO" id="GO:0070593">
    <property type="term" value="P:dendrite self-avoidance"/>
    <property type="evidence" value="ECO:0007669"/>
    <property type="project" value="TreeGrafter"/>
</dbReference>
<feature type="domain" description="Ig-like" evidence="13">
    <location>
        <begin position="185"/>
        <end position="279"/>
    </location>
</feature>
<dbReference type="FunFam" id="2.60.40.10:FF:000104">
    <property type="entry name" value="Down syndrome cell adhesion molecule b"/>
    <property type="match status" value="1"/>
</dbReference>
<evidence type="ECO:0000256" key="7">
    <source>
        <dbReference type="ARBA" id="ARBA00022889"/>
    </source>
</evidence>
<sequence>MNGNTAVLKCDIPAFVKEHVSITSWVQDSTFNIYPSPDSDGKYHMLPSGELLIYGVSPSDSRSTYRCRTVHHVTGRTVESSTQGHVFVTENRGMVPPRFTDRVNIGPVKEGDTAVLSCVSQGWFKESRGHRGAAEPLLPSERVHIRDGVVVIRSAMASDAGRYACIANNSAGSERVEVELSVAVPLSVSLHPPSLTVDVGGSAELSCIVSGLPRPTLTWRKDGLQLRPGGASGAVGSRFRLLPSGAQLIFTSVQREDKGMYQCFAKNDLETAQATAELRLGVHGDVISHVNVSAVRVEDGGEYRCNASNRVGSASHSARLNIYGLPHIRPMPTIAAVAGRDLVLKCPVAGFPVSLITWEKDAYPQLVYKFIEQTMQPGPSVSLKCIAAGNPTPHFTWTLDGFPLPQNDRLMIGQYVTVHGDVISHVNVSAVRVEDGGEYRCNASNRVGSASHSARLNIYGLPHIRPMPTIAAVAGRDLVLKCPVAGFPVSLITWEKDNQFLPVNLRQEVAPNGTLIIRKVDSNSDKGTYACVARNKQGHSDRKTVEIDVKVPPKIEPFSFPENIQAGSRVHVTCVVSEGDSPLRIEWTKDGRPVRPGSVGDMGGMGHAHMGASTQDPASLMSTYQIGEFDLALRIVSVSPAHNGNYTCKAGNEAASTVRSALLLVHVPPRIAPFSFNKDLSEGVRAQVTCVIEKGDPPFAISWLKDSEPIPSSWGLKIIGIDAHSSTIVLERVTSSHTGNFTCLAKNSVAEVSHTAELVVSVPPRWVVEPQDEAAAEGIPFALHCQAEGFPHPTITWRKAVGRRPGNYRDLVSQELGGIRIIQSNGTLLLPRLNEDHEGYYLCEAINGIGAGLSKVIYLTVNEGVVSELGISTTTREDSGRYYCIATNAFGRDETSIQLYIQEPPDFPRNLRVIERGSRFVKLEWVLSQDGNSPITKYTVEYKTSSGEQIKNDVLDVSTDGEKPGGAPKNIRVDAVSSSELHVIWDAPDRDLWNGETLTYHVGYKEKRMISDQYQYETVAIRQNQAGGGECILSNLKKFTRYTIIVVASNNLGSGPASEEINAYTLEDVPSAPPQDVRCTAFTSQSLQVSWDPPPDSQIHGLLKGYKVIWESAEVLEATNKPETKITTALSVVVHGLEKYSNYSIQVLAYTRVGDGVASSPLFCITEEDVPDSPAAIKAVISSPTSIIVSWLPPVKVNGIITTYNLHVRALGNVPEVKTYKRSLPPQHTSYEAEGLHKRGQYEFSVTAMTKVGEGPRSETITLSPSTEVRAAIYSFGRHIVVPWKQEARLPCQHVGKPEPNIIWRQWGQPLKIAA</sequence>
<reference evidence="15" key="1">
    <citation type="submission" date="2013-04" db="EMBL/GenBank/DDBJ databases">
        <authorList>
            <person name="Qu J."/>
            <person name="Murali S.C."/>
            <person name="Bandaranaike D."/>
            <person name="Bellair M."/>
            <person name="Blankenburg K."/>
            <person name="Chao H."/>
            <person name="Dinh H."/>
            <person name="Doddapaneni H."/>
            <person name="Downs B."/>
            <person name="Dugan-Rocha S."/>
            <person name="Elkadiri S."/>
            <person name="Gnanaolivu R.D."/>
            <person name="Hernandez B."/>
            <person name="Javaid M."/>
            <person name="Jayaseelan J.C."/>
            <person name="Lee S."/>
            <person name="Li M."/>
            <person name="Ming W."/>
            <person name="Munidasa M."/>
            <person name="Muniz J."/>
            <person name="Nguyen L."/>
            <person name="Ongeri F."/>
            <person name="Osuji N."/>
            <person name="Pu L.-L."/>
            <person name="Puazo M."/>
            <person name="Qu C."/>
            <person name="Quiroz J."/>
            <person name="Raj R."/>
            <person name="Weissenberger G."/>
            <person name="Xin Y."/>
            <person name="Zou X."/>
            <person name="Han Y."/>
            <person name="Richards S."/>
            <person name="Worley K."/>
            <person name="Muzny D."/>
            <person name="Gibbs R."/>
        </authorList>
    </citation>
    <scope>NUCLEOTIDE SEQUENCE</scope>
    <source>
        <strain evidence="15">Sampled in the wild</strain>
    </source>
</reference>
<dbReference type="PANTHER" id="PTHR10075">
    <property type="entry name" value="BASIGIN RELATED"/>
    <property type="match status" value="1"/>
</dbReference>
<dbReference type="SMART" id="SM00408">
    <property type="entry name" value="IGc2"/>
    <property type="match status" value="7"/>
</dbReference>
<dbReference type="GO" id="GO:0098632">
    <property type="term" value="F:cell-cell adhesion mediator activity"/>
    <property type="evidence" value="ECO:0007669"/>
    <property type="project" value="TreeGrafter"/>
</dbReference>
<dbReference type="GO" id="GO:0007156">
    <property type="term" value="P:homophilic cell adhesion via plasma membrane adhesion molecules"/>
    <property type="evidence" value="ECO:0007669"/>
    <property type="project" value="TreeGrafter"/>
</dbReference>
<reference evidence="15" key="2">
    <citation type="submission" date="2017-10" db="EMBL/GenBank/DDBJ databases">
        <title>Ladona fulva Genome sequencing and assembly.</title>
        <authorList>
            <person name="Murali S."/>
            <person name="Richards S."/>
            <person name="Bandaranaike D."/>
            <person name="Bellair M."/>
            <person name="Blankenburg K."/>
            <person name="Chao H."/>
            <person name="Dinh H."/>
            <person name="Doddapaneni H."/>
            <person name="Dugan-Rocha S."/>
            <person name="Elkadiri S."/>
            <person name="Gnanaolivu R."/>
            <person name="Hernandez B."/>
            <person name="Skinner E."/>
            <person name="Javaid M."/>
            <person name="Lee S."/>
            <person name="Li M."/>
            <person name="Ming W."/>
            <person name="Munidasa M."/>
            <person name="Muniz J."/>
            <person name="Nguyen L."/>
            <person name="Hughes D."/>
            <person name="Osuji N."/>
            <person name="Pu L.-L."/>
            <person name="Puazo M."/>
            <person name="Qu C."/>
            <person name="Quiroz J."/>
            <person name="Raj R."/>
            <person name="Weissenberger G."/>
            <person name="Xin Y."/>
            <person name="Zou X."/>
            <person name="Han Y."/>
            <person name="Worley K."/>
            <person name="Muzny D."/>
            <person name="Gibbs R."/>
        </authorList>
    </citation>
    <scope>NUCLEOTIDE SEQUENCE</scope>
    <source>
        <strain evidence="15">Sampled in the wild</strain>
    </source>
</reference>
<feature type="domain" description="Ig-like" evidence="13">
    <location>
        <begin position="97"/>
        <end position="181"/>
    </location>
</feature>
<feature type="non-terminal residue" evidence="15">
    <location>
        <position position="1315"/>
    </location>
</feature>
<feature type="domain" description="Ig-like" evidence="13">
    <location>
        <begin position="326"/>
        <end position="361"/>
    </location>
</feature>
<dbReference type="FunFam" id="2.60.40.10:FF:000093">
    <property type="entry name" value="Down syndrome cell adhesion molecule, isoform B"/>
    <property type="match status" value="1"/>
</dbReference>
<dbReference type="SMART" id="SM00409">
    <property type="entry name" value="IG"/>
    <property type="match status" value="8"/>
</dbReference>
<feature type="domain" description="Fibronectin type-III" evidence="14">
    <location>
        <begin position="1173"/>
        <end position="1269"/>
    </location>
</feature>
<feature type="domain" description="Ig-like" evidence="13">
    <location>
        <begin position="553"/>
        <end position="659"/>
    </location>
</feature>
<proteinExistence type="predicted"/>
<feature type="domain" description="Fibronectin type-III" evidence="14">
    <location>
        <begin position="967"/>
        <end position="1068"/>
    </location>
</feature>
<keyword evidence="9" id="KW-0472">Membrane</keyword>
<dbReference type="InterPro" id="IPR036116">
    <property type="entry name" value="FN3_sf"/>
</dbReference>
<dbReference type="InterPro" id="IPR013783">
    <property type="entry name" value="Ig-like_fold"/>
</dbReference>
<evidence type="ECO:0000256" key="10">
    <source>
        <dbReference type="ARBA" id="ARBA00023157"/>
    </source>
</evidence>
<dbReference type="FunFam" id="2.60.40.10:FF:000017">
    <property type="entry name" value="Down syndrome cell adhesion molecule b"/>
    <property type="match status" value="2"/>
</dbReference>
<evidence type="ECO:0000259" key="14">
    <source>
        <dbReference type="PROSITE" id="PS50853"/>
    </source>
</evidence>
<keyword evidence="16" id="KW-1185">Reference proteome</keyword>
<dbReference type="SMART" id="SM00060">
    <property type="entry name" value="FN3"/>
    <property type="match status" value="3"/>
</dbReference>
<protein>
    <recommendedName>
        <fullName evidence="17">Down syndrome cell adhesion molecule-like protein Dscam2</fullName>
    </recommendedName>
</protein>
<dbReference type="InterPro" id="IPR007110">
    <property type="entry name" value="Ig-like_dom"/>
</dbReference>
<feature type="domain" description="Fibronectin type-III" evidence="14">
    <location>
        <begin position="1073"/>
        <end position="1169"/>
    </location>
</feature>
<dbReference type="FunFam" id="2.60.40.10:FF:000028">
    <property type="entry name" value="Neuronal cell adhesion molecule"/>
    <property type="match status" value="1"/>
</dbReference>
<dbReference type="GO" id="GO:0030424">
    <property type="term" value="C:axon"/>
    <property type="evidence" value="ECO:0007669"/>
    <property type="project" value="TreeGrafter"/>
</dbReference>
<feature type="domain" description="Ig-like" evidence="13">
    <location>
        <begin position="1"/>
        <end position="83"/>
    </location>
</feature>
<evidence type="ECO:0000256" key="2">
    <source>
        <dbReference type="ARBA" id="ARBA00004479"/>
    </source>
</evidence>
<dbReference type="Proteomes" id="UP000792457">
    <property type="component" value="Unassembled WGS sequence"/>
</dbReference>
<evidence type="ECO:0000256" key="9">
    <source>
        <dbReference type="ARBA" id="ARBA00023136"/>
    </source>
</evidence>
<feature type="domain" description="Ig-like" evidence="13">
    <location>
        <begin position="364"/>
        <end position="457"/>
    </location>
</feature>
<organism evidence="15 16">
    <name type="scientific">Ladona fulva</name>
    <name type="common">Scarce chaser dragonfly</name>
    <name type="synonym">Libellula fulva</name>
    <dbReference type="NCBI Taxonomy" id="123851"/>
    <lineage>
        <taxon>Eukaryota</taxon>
        <taxon>Metazoa</taxon>
        <taxon>Ecdysozoa</taxon>
        <taxon>Arthropoda</taxon>
        <taxon>Hexapoda</taxon>
        <taxon>Insecta</taxon>
        <taxon>Pterygota</taxon>
        <taxon>Palaeoptera</taxon>
        <taxon>Odonata</taxon>
        <taxon>Epiprocta</taxon>
        <taxon>Anisoptera</taxon>
        <taxon>Libelluloidea</taxon>
        <taxon>Libellulidae</taxon>
        <taxon>Ladona</taxon>
    </lineage>
</organism>
<comment type="caution">
    <text evidence="15">The sequence shown here is derived from an EMBL/GenBank/DDBJ whole genome shotgun (WGS) entry which is preliminary data.</text>
</comment>
<keyword evidence="5" id="KW-0732">Signal</keyword>
<keyword evidence="6" id="KW-0677">Repeat</keyword>
<dbReference type="Pfam" id="PF07679">
    <property type="entry name" value="I-set"/>
    <property type="match status" value="5"/>
</dbReference>
<dbReference type="CDD" id="cd00063">
    <property type="entry name" value="FN3"/>
    <property type="match status" value="3"/>
</dbReference>
<evidence type="ECO:0000256" key="5">
    <source>
        <dbReference type="ARBA" id="ARBA00022729"/>
    </source>
</evidence>
<dbReference type="SUPFAM" id="SSF49265">
    <property type="entry name" value="Fibronectin type III"/>
    <property type="match status" value="2"/>
</dbReference>
<keyword evidence="3" id="KW-1003">Cell membrane</keyword>
<dbReference type="Pfam" id="PF00041">
    <property type="entry name" value="fn3"/>
    <property type="match status" value="3"/>
</dbReference>
<evidence type="ECO:0000313" key="15">
    <source>
        <dbReference type="EMBL" id="KAG8238283.1"/>
    </source>
</evidence>
<dbReference type="GO" id="GO:0005886">
    <property type="term" value="C:plasma membrane"/>
    <property type="evidence" value="ECO:0007669"/>
    <property type="project" value="UniProtKB-SubCell"/>
</dbReference>
<feature type="domain" description="Ig-like" evidence="13">
    <location>
        <begin position="462"/>
        <end position="546"/>
    </location>
</feature>